<feature type="repeat" description="WD" evidence="3">
    <location>
        <begin position="241"/>
        <end position="282"/>
    </location>
</feature>
<dbReference type="Proteomes" id="UP000816034">
    <property type="component" value="Unassembled WGS sequence"/>
</dbReference>
<dbReference type="AlphaFoldDB" id="A0AA88KL97"/>
<dbReference type="PANTHER" id="PTHR44019">
    <property type="entry name" value="WD REPEAT-CONTAINING PROTEIN 55"/>
    <property type="match status" value="1"/>
</dbReference>
<dbReference type="SUPFAM" id="SSF50978">
    <property type="entry name" value="WD40 repeat-like"/>
    <property type="match status" value="1"/>
</dbReference>
<dbReference type="Gene3D" id="2.130.10.10">
    <property type="entry name" value="YVTN repeat-like/Quinoprotein amine dehydrogenase"/>
    <property type="match status" value="2"/>
</dbReference>
<dbReference type="InterPro" id="IPR015943">
    <property type="entry name" value="WD40/YVTN_repeat-like_dom_sf"/>
</dbReference>
<protein>
    <recommendedName>
        <fullName evidence="7">Guanine nucleotide-binding protein subunit beta-like protein</fullName>
    </recommendedName>
</protein>
<dbReference type="InterPro" id="IPR050505">
    <property type="entry name" value="WDR55/POC1"/>
</dbReference>
<dbReference type="InterPro" id="IPR019775">
    <property type="entry name" value="WD40_repeat_CS"/>
</dbReference>
<dbReference type="InterPro" id="IPR001680">
    <property type="entry name" value="WD40_rpt"/>
</dbReference>
<dbReference type="EMBL" id="PYSW02000012">
    <property type="protein sequence ID" value="KAG2387640.1"/>
    <property type="molecule type" value="Genomic_DNA"/>
</dbReference>
<dbReference type="PROSITE" id="PS00678">
    <property type="entry name" value="WD_REPEATS_1"/>
    <property type="match status" value="1"/>
</dbReference>
<keyword evidence="6" id="KW-1185">Reference proteome</keyword>
<evidence type="ECO:0008006" key="7">
    <source>
        <dbReference type="Google" id="ProtNLM"/>
    </source>
</evidence>
<comment type="caution">
    <text evidence="5">The sequence shown here is derived from an EMBL/GenBank/DDBJ whole genome shotgun (WGS) entry which is preliminary data.</text>
</comment>
<evidence type="ECO:0000313" key="6">
    <source>
        <dbReference type="Proteomes" id="UP000816034"/>
    </source>
</evidence>
<organism evidence="5 6">
    <name type="scientific">Naegleria lovaniensis</name>
    <name type="common">Amoeba</name>
    <dbReference type="NCBI Taxonomy" id="51637"/>
    <lineage>
        <taxon>Eukaryota</taxon>
        <taxon>Discoba</taxon>
        <taxon>Heterolobosea</taxon>
        <taxon>Tetramitia</taxon>
        <taxon>Eutetramitia</taxon>
        <taxon>Vahlkampfiidae</taxon>
        <taxon>Naegleria</taxon>
    </lineage>
</organism>
<evidence type="ECO:0000256" key="3">
    <source>
        <dbReference type="PROSITE-ProRule" id="PRU00221"/>
    </source>
</evidence>
<dbReference type="Pfam" id="PF00400">
    <property type="entry name" value="WD40"/>
    <property type="match status" value="5"/>
</dbReference>
<name>A0AA88KL97_NAELO</name>
<dbReference type="GeneID" id="68093690"/>
<gene>
    <name evidence="5" type="ORF">C9374_001234</name>
</gene>
<keyword evidence="1 3" id="KW-0853">WD repeat</keyword>
<feature type="coiled-coil region" evidence="4">
    <location>
        <begin position="1"/>
        <end position="31"/>
    </location>
</feature>
<dbReference type="SMART" id="SM00320">
    <property type="entry name" value="WD40"/>
    <property type="match status" value="6"/>
</dbReference>
<keyword evidence="2" id="KW-0677">Repeat</keyword>
<feature type="repeat" description="WD" evidence="3">
    <location>
        <begin position="155"/>
        <end position="196"/>
    </location>
</feature>
<accession>A0AA88KL97</accession>
<reference evidence="5 6" key="1">
    <citation type="journal article" date="2018" name="BMC Genomics">
        <title>The genome of Naegleria lovaniensis, the basis for a comparative approach to unravel pathogenicity factors of the human pathogenic amoeba N. fowleri.</title>
        <authorList>
            <person name="Liechti N."/>
            <person name="Schurch N."/>
            <person name="Bruggmann R."/>
            <person name="Wittwer M."/>
        </authorList>
    </citation>
    <scope>NUCLEOTIDE SEQUENCE [LARGE SCALE GENOMIC DNA]</scope>
    <source>
        <strain evidence="5 6">ATCC 30569</strain>
    </source>
</reference>
<feature type="repeat" description="WD" evidence="3">
    <location>
        <begin position="324"/>
        <end position="365"/>
    </location>
</feature>
<evidence type="ECO:0000256" key="2">
    <source>
        <dbReference type="ARBA" id="ARBA00022737"/>
    </source>
</evidence>
<dbReference type="PROSITE" id="PS50294">
    <property type="entry name" value="WD_REPEATS_REGION"/>
    <property type="match status" value="2"/>
</dbReference>
<dbReference type="PANTHER" id="PTHR44019:SF8">
    <property type="entry name" value="POC1 CENTRIOLAR PROTEIN HOMOLOG"/>
    <property type="match status" value="1"/>
</dbReference>
<sequence>MRDKARMMDQLTELNNNLQNTDREADFFLIEIERRDAEIKTMDNYQKKYLKEVDSIKSKDQILNGQIKQLQASLIHMSNYIQKLTLEYKTQMMHVCTELEQEQQKRFNLEQQLAMTMSLQDASNSSTAHNYTSEMSNLLLENSSNTEKYEHVLSHKGHDTSIQCVCFGSDPNIIASSDESGCVNIWKFSEENPELYNVESLQVSSQCITSICFSDDCSKILTCSKDGVVRIIGARKAFSSLKGHTSHITCAIFVNSDNQVFSGSKDKTMKLWDVIQQKCIKTFLPGSCCNSMQNITDSLVISGHFDKTLKYHDWRQQQKVWETQTDHTEPIVSVSISYDRNFILTNSRDNTLKIFDLRMNKEIPPHQTLKDPQYFCSTENLTRAHFKPFSSTIVAVPSCVNSFTENSANGIFIFNLSNTSTANQVLLHQCRVNDISFSPNGSAIVAACTSGNLEIYKQTSM</sequence>
<dbReference type="InterPro" id="IPR036322">
    <property type="entry name" value="WD40_repeat_dom_sf"/>
</dbReference>
<evidence type="ECO:0000256" key="1">
    <source>
        <dbReference type="ARBA" id="ARBA00022574"/>
    </source>
</evidence>
<keyword evidence="4" id="KW-0175">Coiled coil</keyword>
<evidence type="ECO:0000313" key="5">
    <source>
        <dbReference type="EMBL" id="KAG2387640.1"/>
    </source>
</evidence>
<dbReference type="RefSeq" id="XP_044551632.1">
    <property type="nucleotide sequence ID" value="XM_044688093.1"/>
</dbReference>
<dbReference type="PROSITE" id="PS50082">
    <property type="entry name" value="WD_REPEATS_2"/>
    <property type="match status" value="3"/>
</dbReference>
<evidence type="ECO:0000256" key="4">
    <source>
        <dbReference type="SAM" id="Coils"/>
    </source>
</evidence>
<proteinExistence type="predicted"/>